<evidence type="ECO:0000256" key="2">
    <source>
        <dbReference type="SAM" id="MobiDB-lite"/>
    </source>
</evidence>
<dbReference type="GO" id="GO:0005576">
    <property type="term" value="C:extracellular region"/>
    <property type="evidence" value="ECO:0007669"/>
    <property type="project" value="InterPro"/>
</dbReference>
<protein>
    <recommendedName>
        <fullName evidence="3">Chitin-binding type-3 domain-containing protein</fullName>
    </recommendedName>
</protein>
<feature type="region of interest" description="Disordered" evidence="2">
    <location>
        <begin position="51"/>
        <end position="86"/>
    </location>
</feature>
<dbReference type="Proteomes" id="UP000502996">
    <property type="component" value="Chromosome"/>
</dbReference>
<dbReference type="GO" id="GO:0005975">
    <property type="term" value="P:carbohydrate metabolic process"/>
    <property type="evidence" value="ECO:0007669"/>
    <property type="project" value="InterPro"/>
</dbReference>
<keyword evidence="1" id="KW-0378">Hydrolase</keyword>
<dbReference type="KEGG" id="nano:G5V58_10715"/>
<accession>A0A6G6WL26</accession>
<dbReference type="SMART" id="SM00495">
    <property type="entry name" value="ChtBD3"/>
    <property type="match status" value="1"/>
</dbReference>
<dbReference type="EMBL" id="CP049257">
    <property type="protein sequence ID" value="QIG45906.1"/>
    <property type="molecule type" value="Genomic_DNA"/>
</dbReference>
<dbReference type="GO" id="GO:0030246">
    <property type="term" value="F:carbohydrate binding"/>
    <property type="evidence" value="ECO:0007669"/>
    <property type="project" value="InterPro"/>
</dbReference>
<organism evidence="4 5">
    <name type="scientific">Nocardioides anomalus</name>
    <dbReference type="NCBI Taxonomy" id="2712223"/>
    <lineage>
        <taxon>Bacteria</taxon>
        <taxon>Bacillati</taxon>
        <taxon>Actinomycetota</taxon>
        <taxon>Actinomycetes</taxon>
        <taxon>Propionibacteriales</taxon>
        <taxon>Nocardioidaceae</taxon>
        <taxon>Nocardioides</taxon>
    </lineage>
</organism>
<sequence length="86" mass="9362">MIGPVLPGETPEPTPTVAAGTYPAWHPERAYLKDDRVLWDGYAYLALWWTQGDPPDAQSTASEPSPWRMLRPAEVTAGAGPSTDEP</sequence>
<evidence type="ECO:0000313" key="4">
    <source>
        <dbReference type="EMBL" id="QIG45906.1"/>
    </source>
</evidence>
<keyword evidence="5" id="KW-1185">Reference proteome</keyword>
<gene>
    <name evidence="4" type="ORF">G5V58_10715</name>
</gene>
<feature type="region of interest" description="Disordered" evidence="2">
    <location>
        <begin position="1"/>
        <end position="20"/>
    </location>
</feature>
<dbReference type="SUPFAM" id="SSF51055">
    <property type="entry name" value="Carbohydrate binding domain"/>
    <property type="match status" value="1"/>
</dbReference>
<reference evidence="4 5" key="1">
    <citation type="submission" date="2020-02" db="EMBL/GenBank/DDBJ databases">
        <title>Full genome sequence of Nocardioides sp. R-3366.</title>
        <authorList>
            <person name="Im W.-T."/>
        </authorList>
    </citation>
    <scope>NUCLEOTIDE SEQUENCE [LARGE SCALE GENOMIC DNA]</scope>
    <source>
        <strain evidence="4 5">R-3366</strain>
    </source>
</reference>
<proteinExistence type="predicted"/>
<dbReference type="CDD" id="cd12215">
    <property type="entry name" value="ChiC_BD"/>
    <property type="match status" value="1"/>
</dbReference>
<evidence type="ECO:0000256" key="1">
    <source>
        <dbReference type="ARBA" id="ARBA00022801"/>
    </source>
</evidence>
<dbReference type="AlphaFoldDB" id="A0A6G6WL26"/>
<dbReference type="InterPro" id="IPR003610">
    <property type="entry name" value="CBM5/12"/>
</dbReference>
<evidence type="ECO:0000313" key="5">
    <source>
        <dbReference type="Proteomes" id="UP000502996"/>
    </source>
</evidence>
<dbReference type="InterPro" id="IPR036573">
    <property type="entry name" value="CBM_sf_5/12"/>
</dbReference>
<feature type="domain" description="Chitin-binding type-3" evidence="3">
    <location>
        <begin position="22"/>
        <end position="70"/>
    </location>
</feature>
<dbReference type="GO" id="GO:0004553">
    <property type="term" value="F:hydrolase activity, hydrolyzing O-glycosyl compounds"/>
    <property type="evidence" value="ECO:0007669"/>
    <property type="project" value="InterPro"/>
</dbReference>
<evidence type="ECO:0000259" key="3">
    <source>
        <dbReference type="SMART" id="SM00495"/>
    </source>
</evidence>
<name>A0A6G6WL26_9ACTN</name>
<dbReference type="Gene3D" id="2.10.10.20">
    <property type="entry name" value="Carbohydrate-binding module superfamily 5/12"/>
    <property type="match status" value="1"/>
</dbReference>